<proteinExistence type="predicted"/>
<reference evidence="1 2" key="1">
    <citation type="submission" date="2013-02" db="EMBL/GenBank/DDBJ databases">
        <authorList>
            <person name="Fiebig A."/>
            <person name="Goeker M."/>
            <person name="Klenk H.-P.P."/>
        </authorList>
    </citation>
    <scope>NUCLEOTIDE SEQUENCE [LARGE SCALE GENOMIC DNA]</scope>
    <source>
        <strain evidence="1 2">DSM 19309</strain>
    </source>
</reference>
<dbReference type="AlphaFoldDB" id="A0A017HWU7"/>
<comment type="caution">
    <text evidence="1">The sequence shown here is derived from an EMBL/GenBank/DDBJ whole genome shotgun (WGS) entry which is preliminary data.</text>
</comment>
<evidence type="ECO:0000313" key="1">
    <source>
        <dbReference type="EMBL" id="EYD78224.1"/>
    </source>
</evidence>
<organism evidence="1 2">
    <name type="scientific">Rubellimicrobium mesophilum DSM 19309</name>
    <dbReference type="NCBI Taxonomy" id="442562"/>
    <lineage>
        <taxon>Bacteria</taxon>
        <taxon>Pseudomonadati</taxon>
        <taxon>Pseudomonadota</taxon>
        <taxon>Alphaproteobacteria</taxon>
        <taxon>Rhodobacterales</taxon>
        <taxon>Roseobacteraceae</taxon>
        <taxon>Rubellimicrobium</taxon>
    </lineage>
</organism>
<evidence type="ECO:0000313" key="2">
    <source>
        <dbReference type="Proteomes" id="UP000019666"/>
    </source>
</evidence>
<keyword evidence="2" id="KW-1185">Reference proteome</keyword>
<dbReference type="Proteomes" id="UP000019666">
    <property type="component" value="Unassembled WGS sequence"/>
</dbReference>
<protein>
    <submittedName>
        <fullName evidence="1">Uncharacterized protein</fullName>
    </submittedName>
</protein>
<dbReference type="HOGENOM" id="CLU_3084391_0_0_5"/>
<sequence>MTDFVSSLGLDVLGVGDLAAMRLLERPGMLNIHRSQGFDLGTKIAPTYQRGA</sequence>
<dbReference type="EMBL" id="AOSK01000005">
    <property type="protein sequence ID" value="EYD78224.1"/>
    <property type="molecule type" value="Genomic_DNA"/>
</dbReference>
<name>A0A017HWU7_9RHOB</name>
<accession>A0A017HWU7</accession>
<gene>
    <name evidence="1" type="ORF">Rumeso_00053</name>
</gene>